<keyword evidence="8" id="KW-1185">Reference proteome</keyword>
<feature type="region of interest" description="Disordered" evidence="7">
    <location>
        <begin position="327"/>
        <end position="349"/>
    </location>
</feature>
<dbReference type="RefSeq" id="XP_017333254.1">
    <property type="nucleotide sequence ID" value="XM_017477765.2"/>
</dbReference>
<evidence type="ECO:0000256" key="4">
    <source>
        <dbReference type="ARBA" id="ARBA00022552"/>
    </source>
</evidence>
<keyword evidence="3 6" id="KW-0690">Ribosome biogenesis</keyword>
<dbReference type="GO" id="GO:0000462">
    <property type="term" value="P:maturation of SSU-rRNA from tricistronic rRNA transcript (SSU-rRNA, 5.8S rRNA, LSU-rRNA)"/>
    <property type="evidence" value="ECO:0007669"/>
    <property type="project" value="TreeGrafter"/>
</dbReference>
<dbReference type="PANTHER" id="PTHR21738">
    <property type="entry name" value="RIBOSOMAL RNA PROCESSING PROTEIN 36 HOMOLOG"/>
    <property type="match status" value="1"/>
</dbReference>
<keyword evidence="5 6" id="KW-0539">Nucleus</keyword>
<dbReference type="AlphaFoldDB" id="A0A2D0RRX5"/>
<evidence type="ECO:0000313" key="9">
    <source>
        <dbReference type="RefSeq" id="XP_017333254.1"/>
    </source>
</evidence>
<sequence length="349" mass="40760">MLHGSVLIIIARITIPMAPKKRHMALKQREFASHVQMKRPNQAQGIASFDEDEDDLEMERNFALFNQPGPVQQSEKDEEDMSGEESNEAVEDAENTDEENNYSEDSEKEHGQAESTDMTGSADSHNQIDFRRNNTKTEFEQDLSTLSFEEIIRLQSKIGSKACNKLTREAKKGKRNSEPVKQGTKGRPQEISAKKPVSFLRKVGSFKEPILRDPRFDDLSGEFKPEVFRQTYKFINDVKQREAEMLKKKLKKVKSNAKKEELKSFLKRMENQKRNHQRQEQQREKELCYKRKQRALVGDGHRPFYLKKSDKKKLQLAEKYNQLKKSGKLENFLSKKRKRNAVKDRRKLP</sequence>
<feature type="region of interest" description="Disordered" evidence="7">
    <location>
        <begin position="267"/>
        <end position="287"/>
    </location>
</feature>
<organism evidence="8 9">
    <name type="scientific">Ictalurus punctatus</name>
    <name type="common">Channel catfish</name>
    <name type="synonym">Silurus punctatus</name>
    <dbReference type="NCBI Taxonomy" id="7998"/>
    <lineage>
        <taxon>Eukaryota</taxon>
        <taxon>Metazoa</taxon>
        <taxon>Chordata</taxon>
        <taxon>Craniata</taxon>
        <taxon>Vertebrata</taxon>
        <taxon>Euteleostomi</taxon>
        <taxon>Actinopterygii</taxon>
        <taxon>Neopterygii</taxon>
        <taxon>Teleostei</taxon>
        <taxon>Ostariophysi</taxon>
        <taxon>Siluriformes</taxon>
        <taxon>Ictaluridae</taxon>
        <taxon>Ictalurus</taxon>
    </lineage>
</organism>
<feature type="compositionally biased region" description="Acidic residues" evidence="7">
    <location>
        <begin position="76"/>
        <end position="104"/>
    </location>
</feature>
<comment type="similarity">
    <text evidence="2 6">Belongs to the RRP36 family.</text>
</comment>
<evidence type="ECO:0000256" key="1">
    <source>
        <dbReference type="ARBA" id="ARBA00004604"/>
    </source>
</evidence>
<accession>A0A2D0RRX5</accession>
<evidence type="ECO:0000313" key="8">
    <source>
        <dbReference type="Proteomes" id="UP000221080"/>
    </source>
</evidence>
<feature type="region of interest" description="Disordered" evidence="7">
    <location>
        <begin position="50"/>
        <end position="142"/>
    </location>
</feature>
<dbReference type="CTD" id="88745"/>
<dbReference type="Proteomes" id="UP000221080">
    <property type="component" value="Chromosome 10"/>
</dbReference>
<evidence type="ECO:0000256" key="3">
    <source>
        <dbReference type="ARBA" id="ARBA00022517"/>
    </source>
</evidence>
<evidence type="ECO:0000256" key="6">
    <source>
        <dbReference type="RuleBase" id="RU368027"/>
    </source>
</evidence>
<dbReference type="GO" id="GO:0030686">
    <property type="term" value="C:90S preribosome"/>
    <property type="evidence" value="ECO:0007669"/>
    <property type="project" value="TreeGrafter"/>
</dbReference>
<evidence type="ECO:0000256" key="7">
    <source>
        <dbReference type="SAM" id="MobiDB-lite"/>
    </source>
</evidence>
<dbReference type="InterPro" id="IPR009292">
    <property type="entry name" value="RRP36"/>
</dbReference>
<dbReference type="Pfam" id="PF06102">
    <property type="entry name" value="RRP36"/>
    <property type="match status" value="1"/>
</dbReference>
<comment type="subunit">
    <text evidence="6">Associates with 90S and pre-40S pre-ribosomal particles.</text>
</comment>
<reference evidence="8" key="1">
    <citation type="journal article" date="2016" name="Nat. Commun.">
        <title>The channel catfish genome sequence provides insights into the evolution of scale formation in teleosts.</title>
        <authorList>
            <person name="Liu Z."/>
            <person name="Liu S."/>
            <person name="Yao J."/>
            <person name="Bao L."/>
            <person name="Zhang J."/>
            <person name="Li Y."/>
            <person name="Jiang C."/>
            <person name="Sun L."/>
            <person name="Wang R."/>
            <person name="Zhang Y."/>
            <person name="Zhou T."/>
            <person name="Zeng Q."/>
            <person name="Fu Q."/>
            <person name="Gao S."/>
            <person name="Li N."/>
            <person name="Koren S."/>
            <person name="Jiang Y."/>
            <person name="Zimin A."/>
            <person name="Xu P."/>
            <person name="Phillippy A.M."/>
            <person name="Geng X."/>
            <person name="Song L."/>
            <person name="Sun F."/>
            <person name="Li C."/>
            <person name="Wang X."/>
            <person name="Chen A."/>
            <person name="Jin Y."/>
            <person name="Yuan Z."/>
            <person name="Yang Y."/>
            <person name="Tan S."/>
            <person name="Peatman E."/>
            <person name="Lu J."/>
            <person name="Qin Z."/>
            <person name="Dunham R."/>
            <person name="Li Z."/>
            <person name="Sonstegard T."/>
            <person name="Feng J."/>
            <person name="Danzmann R.G."/>
            <person name="Schroeder S."/>
            <person name="Scheffler B."/>
            <person name="Duke M.V."/>
            <person name="Ballard L."/>
            <person name="Kucuktas H."/>
            <person name="Kaltenboeck L."/>
            <person name="Liu H."/>
            <person name="Armbruster J."/>
            <person name="Xie Y."/>
            <person name="Kirby M.L."/>
            <person name="Tian Y."/>
            <person name="Flanagan M.E."/>
            <person name="Mu W."/>
            <person name="Waldbieser G.C."/>
        </authorList>
    </citation>
    <scope>NUCLEOTIDE SEQUENCE [LARGE SCALE GENOMIC DNA]</scope>
    <source>
        <strain evidence="8">SDA103</strain>
    </source>
</reference>
<keyword evidence="4 6" id="KW-0698">rRNA processing</keyword>
<feature type="compositionally biased region" description="Polar residues" evidence="7">
    <location>
        <begin position="113"/>
        <end position="125"/>
    </location>
</feature>
<protein>
    <recommendedName>
        <fullName evidence="6">rRNA biogenesis protein RRP36</fullName>
    </recommendedName>
</protein>
<dbReference type="GeneID" id="108270817"/>
<feature type="compositionally biased region" description="Basic residues" evidence="7">
    <location>
        <begin position="334"/>
        <end position="349"/>
    </location>
</feature>
<comment type="subcellular location">
    <subcellularLocation>
        <location evidence="1 6">Nucleus</location>
        <location evidence="1 6">Nucleolus</location>
    </subcellularLocation>
</comment>
<dbReference type="PANTHER" id="PTHR21738:SF0">
    <property type="entry name" value="RIBOSOMAL RNA PROCESSING PROTEIN 36 HOMOLOG"/>
    <property type="match status" value="1"/>
</dbReference>
<dbReference type="STRING" id="7998.ENSIPUP00000024510"/>
<evidence type="ECO:0000256" key="2">
    <source>
        <dbReference type="ARBA" id="ARBA00009418"/>
    </source>
</evidence>
<reference evidence="9" key="2">
    <citation type="submission" date="2025-08" db="UniProtKB">
        <authorList>
            <consortium name="RefSeq"/>
        </authorList>
    </citation>
    <scope>IDENTIFICATION</scope>
    <source>
        <tissue evidence="9">Blood</tissue>
    </source>
</reference>
<feature type="compositionally biased region" description="Basic and acidic residues" evidence="7">
    <location>
        <begin position="166"/>
        <end position="178"/>
    </location>
</feature>
<keyword evidence="6" id="KW-0687">Ribonucleoprotein</keyword>
<comment type="function">
    <text evidence="6">Component of the 90S pre-ribosome involved in the maturation of rRNAs. Required for early cleavages of the pre-RNAs in the 40S ribosomal subunit maturation pathway.</text>
</comment>
<name>A0A2D0RRX5_ICTPU</name>
<gene>
    <name evidence="9" type="primary">rrp36</name>
</gene>
<dbReference type="KEGG" id="ipu:108270817"/>
<feature type="compositionally biased region" description="Basic and acidic residues" evidence="7">
    <location>
        <begin position="126"/>
        <end position="139"/>
    </location>
</feature>
<evidence type="ECO:0000256" key="5">
    <source>
        <dbReference type="ARBA" id="ARBA00023242"/>
    </source>
</evidence>
<proteinExistence type="inferred from homology"/>
<feature type="region of interest" description="Disordered" evidence="7">
    <location>
        <begin position="165"/>
        <end position="196"/>
    </location>
</feature>
<dbReference type="OrthoDB" id="448446at2759"/>
<dbReference type="GO" id="GO:0005730">
    <property type="term" value="C:nucleolus"/>
    <property type="evidence" value="ECO:0007669"/>
    <property type="project" value="UniProtKB-SubCell"/>
</dbReference>